<proteinExistence type="predicted"/>
<dbReference type="Proteomes" id="UP000799778">
    <property type="component" value="Unassembled WGS sequence"/>
</dbReference>
<feature type="compositionally biased region" description="Polar residues" evidence="1">
    <location>
        <begin position="215"/>
        <end position="233"/>
    </location>
</feature>
<feature type="compositionally biased region" description="Basic and acidic residues" evidence="1">
    <location>
        <begin position="108"/>
        <end position="122"/>
    </location>
</feature>
<name>A0A6A5XS78_9PLEO</name>
<gene>
    <name evidence="2" type="ORF">BU24DRAFT_480505</name>
</gene>
<feature type="compositionally biased region" description="Low complexity" evidence="1">
    <location>
        <begin position="350"/>
        <end position="363"/>
    </location>
</feature>
<dbReference type="EMBL" id="ML978069">
    <property type="protein sequence ID" value="KAF2015793.1"/>
    <property type="molecule type" value="Genomic_DNA"/>
</dbReference>
<feature type="compositionally biased region" description="Polar residues" evidence="1">
    <location>
        <begin position="72"/>
        <end position="93"/>
    </location>
</feature>
<sequence length="664" mass="73681">MPKDGLYSIPRHHLYNGEMLRPIYNSKDFAQSDTDDPTRKASKLAEGAHVSKDHQKQYKKRAKKHEAEGKSTDLNGGSLSTAPGATDASLNDHSTGDNRKRHAKYRKEKKEKSAERKSKREANVGASTSDDAIASAMRDLDRFQVMLESEKQDLKEKKKAGKRKRKSEGDVNINLSSQKQKKSKKTPVKPPNTAKESTSRSAIHGSPQKAKSRYMTESTQTPEKLMQSTHPTPTKTPVPFPRSTRKAVTPDRSLTDEPQGNAREVLVPETPPSVLIKTPKLVSKTPIPFPILHDTTPKHLVIYPSSEPGSMHPASMASFSEVPSMTSMMKIRQPLADGPKPRPAPKPRSNESSTDTSSCASSEGIPDKSSGFIKAYTPSDGRFTPVEDRKPYHGAGFQQASMQEFNKKFLDLQILVNFDQEKEYLDLHLDWNAENQTDLPLPCLGSATGCSAKKEYALRLAKDEKLSMPTLIDQEPAPSDHDLMGDVDYRTHEAENFLIVAMAARIPVPLGRLDGTWTLFCPQYSQHHVDRYGYGMRTLEIKPIAGFKDRGVYTARLNIPPRSMSYNIVAFTAPPHASFRVTKLVTGAEGYEIDVIFLGNGYLQMRVDLNLLLRGKPTEMVGGRKAYMEFLGVHENALQWNNRVNTLSEGGDTKAGSPEGNINA</sequence>
<dbReference type="OrthoDB" id="3685818at2759"/>
<feature type="region of interest" description="Disordered" evidence="1">
    <location>
        <begin position="333"/>
        <end position="392"/>
    </location>
</feature>
<evidence type="ECO:0000313" key="3">
    <source>
        <dbReference type="Proteomes" id="UP000799778"/>
    </source>
</evidence>
<feature type="region of interest" description="Disordered" evidence="1">
    <location>
        <begin position="149"/>
        <end position="271"/>
    </location>
</feature>
<organism evidence="2 3">
    <name type="scientific">Aaosphaeria arxii CBS 175.79</name>
    <dbReference type="NCBI Taxonomy" id="1450172"/>
    <lineage>
        <taxon>Eukaryota</taxon>
        <taxon>Fungi</taxon>
        <taxon>Dikarya</taxon>
        <taxon>Ascomycota</taxon>
        <taxon>Pezizomycotina</taxon>
        <taxon>Dothideomycetes</taxon>
        <taxon>Pleosporomycetidae</taxon>
        <taxon>Pleosporales</taxon>
        <taxon>Pleosporales incertae sedis</taxon>
        <taxon>Aaosphaeria</taxon>
    </lineage>
</organism>
<accession>A0A6A5XS78</accession>
<protein>
    <submittedName>
        <fullName evidence="2">Uncharacterized protein</fullName>
    </submittedName>
</protein>
<dbReference type="AlphaFoldDB" id="A0A6A5XS78"/>
<evidence type="ECO:0000256" key="1">
    <source>
        <dbReference type="SAM" id="MobiDB-lite"/>
    </source>
</evidence>
<evidence type="ECO:0000313" key="2">
    <source>
        <dbReference type="EMBL" id="KAF2015793.1"/>
    </source>
</evidence>
<dbReference type="RefSeq" id="XP_033384132.1">
    <property type="nucleotide sequence ID" value="XM_033533125.1"/>
</dbReference>
<feature type="region of interest" description="Disordered" evidence="1">
    <location>
        <begin position="28"/>
        <end position="135"/>
    </location>
</feature>
<keyword evidence="3" id="KW-1185">Reference proteome</keyword>
<dbReference type="GeneID" id="54290522"/>
<reference evidence="2" key="1">
    <citation type="journal article" date="2020" name="Stud. Mycol.">
        <title>101 Dothideomycetes genomes: a test case for predicting lifestyles and emergence of pathogens.</title>
        <authorList>
            <person name="Haridas S."/>
            <person name="Albert R."/>
            <person name="Binder M."/>
            <person name="Bloem J."/>
            <person name="Labutti K."/>
            <person name="Salamov A."/>
            <person name="Andreopoulos B."/>
            <person name="Baker S."/>
            <person name="Barry K."/>
            <person name="Bills G."/>
            <person name="Bluhm B."/>
            <person name="Cannon C."/>
            <person name="Castanera R."/>
            <person name="Culley D."/>
            <person name="Daum C."/>
            <person name="Ezra D."/>
            <person name="Gonzalez J."/>
            <person name="Henrissat B."/>
            <person name="Kuo A."/>
            <person name="Liang C."/>
            <person name="Lipzen A."/>
            <person name="Lutzoni F."/>
            <person name="Magnuson J."/>
            <person name="Mondo S."/>
            <person name="Nolan M."/>
            <person name="Ohm R."/>
            <person name="Pangilinan J."/>
            <person name="Park H.-J."/>
            <person name="Ramirez L."/>
            <person name="Alfaro M."/>
            <person name="Sun H."/>
            <person name="Tritt A."/>
            <person name="Yoshinaga Y."/>
            <person name="Zwiers L.-H."/>
            <person name="Turgeon B."/>
            <person name="Goodwin S."/>
            <person name="Spatafora J."/>
            <person name="Crous P."/>
            <person name="Grigoriev I."/>
        </authorList>
    </citation>
    <scope>NUCLEOTIDE SEQUENCE</scope>
    <source>
        <strain evidence="2">CBS 175.79</strain>
    </source>
</reference>
<feature type="compositionally biased region" description="Basic residues" evidence="1">
    <location>
        <begin position="157"/>
        <end position="166"/>
    </location>
</feature>